<feature type="domain" description="Ig-like" evidence="11">
    <location>
        <begin position="630"/>
        <end position="734"/>
    </location>
</feature>
<feature type="domain" description="Ig-like" evidence="11">
    <location>
        <begin position="237"/>
        <end position="328"/>
    </location>
</feature>
<dbReference type="InterPro" id="IPR036179">
    <property type="entry name" value="Ig-like_dom_sf"/>
</dbReference>
<feature type="domain" description="Ig-like" evidence="11">
    <location>
        <begin position="128"/>
        <end position="227"/>
    </location>
</feature>
<dbReference type="Pfam" id="PF00041">
    <property type="entry name" value="fn3"/>
    <property type="match status" value="1"/>
</dbReference>
<evidence type="ECO:0000256" key="9">
    <source>
        <dbReference type="SAM" id="Phobius"/>
    </source>
</evidence>
<dbReference type="InterPro" id="IPR036116">
    <property type="entry name" value="FN3_sf"/>
</dbReference>
<dbReference type="PANTHER" id="PTHR11640">
    <property type="entry name" value="NEPHRIN"/>
    <property type="match status" value="1"/>
</dbReference>
<feature type="domain" description="Ig-like" evidence="11">
    <location>
        <begin position="536"/>
        <end position="625"/>
    </location>
</feature>
<feature type="domain" description="Ig-like" evidence="11">
    <location>
        <begin position="20"/>
        <end position="123"/>
    </location>
</feature>
<feature type="region of interest" description="Disordered" evidence="8">
    <location>
        <begin position="1314"/>
        <end position="1338"/>
    </location>
</feature>
<dbReference type="EMBL" id="JPKZ01000228">
    <property type="protein sequence ID" value="KHN88481.1"/>
    <property type="molecule type" value="Genomic_DNA"/>
</dbReference>
<dbReference type="Pfam" id="PF08205">
    <property type="entry name" value="C2-set_2"/>
    <property type="match status" value="5"/>
</dbReference>
<feature type="domain" description="Fibronectin type-III" evidence="12">
    <location>
        <begin position="1138"/>
        <end position="1229"/>
    </location>
</feature>
<dbReference type="InterPro" id="IPR003961">
    <property type="entry name" value="FN3_dom"/>
</dbReference>
<dbReference type="CDD" id="cd00063">
    <property type="entry name" value="FN3"/>
    <property type="match status" value="1"/>
</dbReference>
<evidence type="ECO:0000256" key="4">
    <source>
        <dbReference type="ARBA" id="ARBA00023136"/>
    </source>
</evidence>
<dbReference type="SMART" id="SM00408">
    <property type="entry name" value="IGc2"/>
    <property type="match status" value="6"/>
</dbReference>
<evidence type="ECO:0000259" key="11">
    <source>
        <dbReference type="PROSITE" id="PS50835"/>
    </source>
</evidence>
<dbReference type="OrthoDB" id="10028801at2759"/>
<sequence length="1482" mass="162583">MLIVPLNLLIFVCATFALDPLFREEPKNQTVLLGHDVILRCVAEPSPSGETLRSQWRSNDGSLLGFHDEGILAGYRGRYSYMRDGPDEKHLKIEKVTLDDDGMFECQMMRPGLRGFRSSAYITVVAPPSEVSLLNYRAGEAIQVNEGTTLNISCASGNAKPAAVLTWYVNGRMITEGVHRWSKHNLNRTVTSYAALIWKPTRVDHRRVLTCEASHPFIENPLRVNISLDVLYPSDPPRISIISGSSSAQAGDNVTLVCMTSGGNPPPNVTWFLNQRSIGTNFYYDYDTQETRNVYSMIVEADDNGAVYECRSSNRVGSEPLKENLRLSIAYAPLGVDVYGETATRYGRPVLVHCRSRLSNPASRIKWLVNGQLVRTSSESQHEQLTGTITLSNLTINPAEAVVSRHQIIVECVAENEKGRTIKQHTIRILNAPLGVDVYGETATRYGRPVLVHCRSRLSNPASRIKWLVNGQLVRTSSESQHEQLTGTITLSNLTINPAEAVVSRHQIIVECVAENEKGRTIKQHTIRILTPPMEPRIYGMDGEALLEGEMLNLTCEAHGGNPLATLSWFRGVDKLKETRSTASGDTSQSTVSFVLDRTMNNQQVRCEAENGALDEPLVVTKMITVLFAPRRVVVRQDERTRRQMIAGEPTQLVCIVPSSNPAAEISWQFSSPDHPTTFRGENRLNKTSRENGGFEVENVLAFTPTLDMDGTDVKCIASHPLWSDQKATPFPLNVLYAPQMTVDGPITIVVNEGDSFKENLTVRANPPIATWRWRKNGIPFDNTVGAIFARGPTLSGRSVSGFDSGLYTLVAANSIGAVNVSLRLTVKYAARVTHITSPVMAAAGEEVVMECEVDGVPRINGMVKWLRGGTVIDTVSFDGQTRAVLRLNASQETSGAYTCLADNGVGTPNRTTAYLLVSRAPSITRHASLLRAAGPLGDAARVTHITSPVMAAAGEEVVMECEVDGVPRINGMVKWLRGGTVIDTVSFDGQTRAVLRLNASQETSGAYTCLADNGVGTPNRTTAYLLVSRAPSITRHASLLRAAGPLGGRARLRCRAHAVPDATFHWSIQGDSGTIRYNSTKYSFYEVQLDHSTFESILWISGLDQFDYQRAVKCVAMNRLGEDAVHITVGPPTAPDVPIDLRLSNSSRSSLTLVWVPGFDGGSEQLFQLRYQVPGESVYHTINSTSPKVEIRGLKSAQLYEVAVRAVNARGAASEYSRPSMSVYTRDENGVDISAVSQKKDAFPRSLMVTFCVGGALLLIINCLLLCYMQRHQKRKKLQGRILEKTEMVRKTNNTSGDVRPVQMYGALTNTDSAYRPESANTNRSELAYEPPSEDDQSVRTMIEVNPNGYVQQVDTSTFYDPECLVEYGFNHIVRQNRLRGDAPTYANMPYPEPPTIDQMSVGTHSVGYSEGGTLTRATDVGPLSSPRRIHVPRIIDDGAAATYQGGLNNNGAAQIMSTFMQPGGVHTTALDYSHIDGDLV</sequence>
<evidence type="ECO:0000313" key="13">
    <source>
        <dbReference type="EMBL" id="KHN88481.1"/>
    </source>
</evidence>
<comment type="caution">
    <text evidence="13">The sequence shown here is derived from an EMBL/GenBank/DDBJ whole genome shotgun (WGS) entry which is preliminary data.</text>
</comment>
<feature type="signal peptide" evidence="10">
    <location>
        <begin position="1"/>
        <end position="17"/>
    </location>
</feature>
<dbReference type="GO" id="GO:0050839">
    <property type="term" value="F:cell adhesion molecule binding"/>
    <property type="evidence" value="ECO:0007669"/>
    <property type="project" value="TreeGrafter"/>
</dbReference>
<dbReference type="InterPro" id="IPR051275">
    <property type="entry name" value="Cell_adhesion_signaling"/>
</dbReference>
<keyword evidence="10" id="KW-0732">Signal</keyword>
<dbReference type="InterPro" id="IPR007110">
    <property type="entry name" value="Ig-like_dom"/>
</dbReference>
<feature type="domain" description="Ig-like" evidence="11">
    <location>
        <begin position="1032"/>
        <end position="1129"/>
    </location>
</feature>
<dbReference type="PANTHER" id="PTHR11640:SF136">
    <property type="entry name" value="NEPHRIN"/>
    <property type="match status" value="1"/>
</dbReference>
<evidence type="ECO:0000256" key="5">
    <source>
        <dbReference type="ARBA" id="ARBA00023157"/>
    </source>
</evidence>
<dbReference type="GO" id="GO:0005911">
    <property type="term" value="C:cell-cell junction"/>
    <property type="evidence" value="ECO:0007669"/>
    <property type="project" value="TreeGrafter"/>
</dbReference>
<comment type="subcellular location">
    <subcellularLocation>
        <location evidence="1">Membrane</location>
        <topology evidence="1">Single-pass type I membrane protein</topology>
    </subcellularLocation>
</comment>
<evidence type="ECO:0000256" key="3">
    <source>
        <dbReference type="ARBA" id="ARBA00022989"/>
    </source>
</evidence>
<dbReference type="PROSITE" id="PS50853">
    <property type="entry name" value="FN3"/>
    <property type="match status" value="1"/>
</dbReference>
<dbReference type="InterPro" id="IPR013162">
    <property type="entry name" value="CD80_C2-set"/>
</dbReference>
<feature type="domain" description="Ig-like" evidence="11">
    <location>
        <begin position="333"/>
        <end position="428"/>
    </location>
</feature>
<evidence type="ECO:0000256" key="7">
    <source>
        <dbReference type="ARBA" id="ARBA00023319"/>
    </source>
</evidence>
<dbReference type="InterPro" id="IPR013106">
    <property type="entry name" value="Ig_V-set"/>
</dbReference>
<dbReference type="STRING" id="6265.A0A0B2VY54"/>
<evidence type="ECO:0000256" key="10">
    <source>
        <dbReference type="SAM" id="SignalP"/>
    </source>
</evidence>
<feature type="chain" id="PRO_5002096388" evidence="10">
    <location>
        <begin position="18"/>
        <end position="1482"/>
    </location>
</feature>
<evidence type="ECO:0000313" key="14">
    <source>
        <dbReference type="Proteomes" id="UP000031036"/>
    </source>
</evidence>
<dbReference type="InterPro" id="IPR013783">
    <property type="entry name" value="Ig-like_fold"/>
</dbReference>
<feature type="domain" description="Ig-like" evidence="11">
    <location>
        <begin position="831"/>
        <end position="919"/>
    </location>
</feature>
<feature type="transmembrane region" description="Helical" evidence="9">
    <location>
        <begin position="1248"/>
        <end position="1269"/>
    </location>
</feature>
<keyword evidence="2 9" id="KW-0812">Transmembrane</keyword>
<keyword evidence="5" id="KW-1015">Disulfide bond</keyword>
<dbReference type="SMART" id="SM00409">
    <property type="entry name" value="IG"/>
    <property type="match status" value="9"/>
</dbReference>
<dbReference type="Proteomes" id="UP000031036">
    <property type="component" value="Unassembled WGS sequence"/>
</dbReference>
<dbReference type="GO" id="GO:0005886">
    <property type="term" value="C:plasma membrane"/>
    <property type="evidence" value="ECO:0007669"/>
    <property type="project" value="TreeGrafter"/>
</dbReference>
<keyword evidence="6" id="KW-0325">Glycoprotein</keyword>
<evidence type="ECO:0000256" key="2">
    <source>
        <dbReference type="ARBA" id="ARBA00022692"/>
    </source>
</evidence>
<dbReference type="Pfam" id="PF07686">
    <property type="entry name" value="V-set"/>
    <property type="match status" value="1"/>
</dbReference>
<keyword evidence="14" id="KW-1185">Reference proteome</keyword>
<reference evidence="13 14" key="1">
    <citation type="submission" date="2014-11" db="EMBL/GenBank/DDBJ databases">
        <title>Genetic blueprint of the zoonotic pathogen Toxocara canis.</title>
        <authorList>
            <person name="Zhu X.-Q."/>
            <person name="Korhonen P.K."/>
            <person name="Cai H."/>
            <person name="Young N.D."/>
            <person name="Nejsum P."/>
            <person name="von Samson-Himmelstjerna G."/>
            <person name="Boag P.R."/>
            <person name="Tan P."/>
            <person name="Li Q."/>
            <person name="Min J."/>
            <person name="Yang Y."/>
            <person name="Wang X."/>
            <person name="Fang X."/>
            <person name="Hall R.S."/>
            <person name="Hofmann A."/>
            <person name="Sternberg P.W."/>
            <person name="Jex A.R."/>
            <person name="Gasser R.B."/>
        </authorList>
    </citation>
    <scope>NUCLEOTIDE SEQUENCE [LARGE SCALE GENOMIC DNA]</scope>
    <source>
        <strain evidence="13">PN_DK_2014</strain>
    </source>
</reference>
<keyword evidence="7" id="KW-0393">Immunoglobulin domain</keyword>
<feature type="domain" description="Ig-like" evidence="11">
    <location>
        <begin position="739"/>
        <end position="826"/>
    </location>
</feature>
<dbReference type="SMART" id="SM00060">
    <property type="entry name" value="FN3"/>
    <property type="match status" value="1"/>
</dbReference>
<organism evidence="13 14">
    <name type="scientific">Toxocara canis</name>
    <name type="common">Canine roundworm</name>
    <dbReference type="NCBI Taxonomy" id="6265"/>
    <lineage>
        <taxon>Eukaryota</taxon>
        <taxon>Metazoa</taxon>
        <taxon>Ecdysozoa</taxon>
        <taxon>Nematoda</taxon>
        <taxon>Chromadorea</taxon>
        <taxon>Rhabditida</taxon>
        <taxon>Spirurina</taxon>
        <taxon>Ascaridomorpha</taxon>
        <taxon>Ascaridoidea</taxon>
        <taxon>Toxocaridae</taxon>
        <taxon>Toxocara</taxon>
    </lineage>
</organism>
<gene>
    <name evidence="13" type="primary">NPHS1</name>
    <name evidence="13" type="ORF">Tcan_06412</name>
</gene>
<dbReference type="Gene3D" id="2.60.40.10">
    <property type="entry name" value="Immunoglobulins"/>
    <property type="match status" value="12"/>
</dbReference>
<evidence type="ECO:0000256" key="1">
    <source>
        <dbReference type="ARBA" id="ARBA00004479"/>
    </source>
</evidence>
<dbReference type="OMA" id="IEGYSPG"/>
<protein>
    <submittedName>
        <fullName evidence="13">Nephrin</fullName>
    </submittedName>
</protein>
<dbReference type="Pfam" id="PF13927">
    <property type="entry name" value="Ig_3"/>
    <property type="match status" value="3"/>
</dbReference>
<feature type="domain" description="Ig-like" evidence="11">
    <location>
        <begin position="433"/>
        <end position="528"/>
    </location>
</feature>
<evidence type="ECO:0000256" key="6">
    <source>
        <dbReference type="ARBA" id="ARBA00023180"/>
    </source>
</evidence>
<dbReference type="SUPFAM" id="SSF48726">
    <property type="entry name" value="Immunoglobulin"/>
    <property type="match status" value="11"/>
</dbReference>
<evidence type="ECO:0000256" key="8">
    <source>
        <dbReference type="SAM" id="MobiDB-lite"/>
    </source>
</evidence>
<proteinExistence type="predicted"/>
<dbReference type="GO" id="GO:0098609">
    <property type="term" value="P:cell-cell adhesion"/>
    <property type="evidence" value="ECO:0007669"/>
    <property type="project" value="TreeGrafter"/>
</dbReference>
<keyword evidence="3 9" id="KW-1133">Transmembrane helix</keyword>
<dbReference type="InterPro" id="IPR003599">
    <property type="entry name" value="Ig_sub"/>
</dbReference>
<dbReference type="PROSITE" id="PS50835">
    <property type="entry name" value="IG_LIKE"/>
    <property type="match status" value="11"/>
</dbReference>
<accession>A0A0B2VY54</accession>
<dbReference type="SUPFAM" id="SSF49265">
    <property type="entry name" value="Fibronectin type III"/>
    <property type="match status" value="1"/>
</dbReference>
<evidence type="ECO:0000259" key="12">
    <source>
        <dbReference type="PROSITE" id="PS50853"/>
    </source>
</evidence>
<keyword evidence="4 9" id="KW-0472">Membrane</keyword>
<feature type="domain" description="Ig-like" evidence="11">
    <location>
        <begin position="922"/>
        <end position="1029"/>
    </location>
</feature>
<feature type="compositionally biased region" description="Polar residues" evidence="8">
    <location>
        <begin position="1314"/>
        <end position="1326"/>
    </location>
</feature>
<name>A0A0B2VY54_TOXCA</name>
<dbReference type="InterPro" id="IPR003598">
    <property type="entry name" value="Ig_sub2"/>
</dbReference>